<keyword evidence="2" id="KW-0732">Signal</keyword>
<gene>
    <name evidence="3" type="ORF">HMPREF1120_00560</name>
</gene>
<dbReference type="PANTHER" id="PTHR38122">
    <property type="entry name" value="GLYCOPROTEIN X"/>
    <property type="match status" value="1"/>
</dbReference>
<evidence type="ECO:0000313" key="3">
    <source>
        <dbReference type="EMBL" id="EHY52346.1"/>
    </source>
</evidence>
<organism evidence="3 4">
    <name type="scientific">Exophiala dermatitidis (strain ATCC 34100 / CBS 525.76 / NIH/UT8656)</name>
    <name type="common">Black yeast</name>
    <name type="synonym">Wangiella dermatitidis</name>
    <dbReference type="NCBI Taxonomy" id="858893"/>
    <lineage>
        <taxon>Eukaryota</taxon>
        <taxon>Fungi</taxon>
        <taxon>Dikarya</taxon>
        <taxon>Ascomycota</taxon>
        <taxon>Pezizomycotina</taxon>
        <taxon>Eurotiomycetes</taxon>
        <taxon>Chaetothyriomycetidae</taxon>
        <taxon>Chaetothyriales</taxon>
        <taxon>Herpotrichiellaceae</taxon>
        <taxon>Exophiala</taxon>
    </lineage>
</organism>
<protein>
    <submittedName>
        <fullName evidence="3">Uncharacterized protein</fullName>
    </submittedName>
</protein>
<name>H6BJX6_EXODN</name>
<dbReference type="Proteomes" id="UP000007304">
    <property type="component" value="Unassembled WGS sequence"/>
</dbReference>
<dbReference type="EMBL" id="JH226130">
    <property type="protein sequence ID" value="EHY52346.1"/>
    <property type="molecule type" value="Genomic_DNA"/>
</dbReference>
<dbReference type="PANTHER" id="PTHR38122:SF1">
    <property type="entry name" value="GLYCOPROTEIN X"/>
    <property type="match status" value="1"/>
</dbReference>
<dbReference type="OMA" id="HRCIAIQ"/>
<feature type="region of interest" description="Disordered" evidence="1">
    <location>
        <begin position="630"/>
        <end position="664"/>
    </location>
</feature>
<evidence type="ECO:0000313" key="4">
    <source>
        <dbReference type="Proteomes" id="UP000007304"/>
    </source>
</evidence>
<dbReference type="STRING" id="858893.H6BJX6"/>
<evidence type="ECO:0000256" key="2">
    <source>
        <dbReference type="SAM" id="SignalP"/>
    </source>
</evidence>
<sequence>MHSLPAVFASLSLAVIKAYAHSESYVSYGVPFPGPPQPITRSPTFVDGTWVHTCPPAPTVFFNVTEYVPVKVTVTATASFTERTTASVTDTATEILTDTTTASFTNTSTEILTATTIESVTNTATELLTDTTTATEVLTERFTNTTTASFTATTTASFTETTTTSITETTTRPVTIYQTIISTTVVTTTQTVTETETSTTVSPSPTTATATEKLLVSTFTTEVTSITLCPTRKANPTYTASGPYPTDWTWGCPPGWLCRPNRTNCNFEAGLPDQNFYCAPNECIPAEALTQPLQTWNADIYGNATPLQDPSLKYHAIGDYFNMNPEDFGLTYEIFIVDEVFTVTSTTLLLPAPTPTLAARQAQTSVPGACYPWCNNCLLEAQARGKTSALCVPGSAFETSLNQCEQCISVHKSDSSGSFVQISPQFQQFLDYCAQYSTTVVTTATTSTSTVSSILSATVTSQSSVTIATSTGQRTSLTTVVATTATTETPTTSTTEVLSTSTGVSTLTGSAESSPVIIPTTSSQTLPVITTTTATTVPTTTSVISETPSSSAAAQSVYTTTSTAITTIYSLSTITGTLWSQITIVLPISGSSTTTVYGSDLTSGGASLVLPEASTTSSYLTTMTVTPGNFGADGGSATPTATGPATPQTTSPAPAAPSAFPGSASRLKVTSGDRSWQTMIIGLAIIYALALVL</sequence>
<feature type="compositionally biased region" description="Low complexity" evidence="1">
    <location>
        <begin position="635"/>
        <end position="664"/>
    </location>
</feature>
<feature type="signal peptide" evidence="2">
    <location>
        <begin position="1"/>
        <end position="20"/>
    </location>
</feature>
<accession>H6BJX6</accession>
<proteinExistence type="predicted"/>
<dbReference type="GeneID" id="20305199"/>
<dbReference type="VEuPathDB" id="FungiDB:HMPREF1120_00560"/>
<dbReference type="RefSeq" id="XP_009152807.1">
    <property type="nucleotide sequence ID" value="XM_009154559.1"/>
</dbReference>
<dbReference type="HOGENOM" id="CLU_438040_0_0_1"/>
<dbReference type="eggNOG" id="ENOG502S2BG">
    <property type="taxonomic scope" value="Eukaryota"/>
</dbReference>
<reference evidence="3" key="1">
    <citation type="submission" date="2011-07" db="EMBL/GenBank/DDBJ databases">
        <title>The Genome Sequence of Exophiala (Wangiella) dermatitidis NIH/UT8656.</title>
        <authorList>
            <consortium name="The Broad Institute Genome Sequencing Platform"/>
            <person name="Cuomo C."/>
            <person name="Wang Z."/>
            <person name="Hunicke-Smith S."/>
            <person name="Szanislo P.J."/>
            <person name="Earl A."/>
            <person name="Young S.K."/>
            <person name="Zeng Q."/>
            <person name="Gargeya S."/>
            <person name="Fitzgerald M."/>
            <person name="Haas B."/>
            <person name="Abouelleil A."/>
            <person name="Alvarado L."/>
            <person name="Arachchi H.M."/>
            <person name="Berlin A."/>
            <person name="Brown A."/>
            <person name="Chapman S.B."/>
            <person name="Chen Z."/>
            <person name="Dunbar C."/>
            <person name="Freedman E."/>
            <person name="Gearin G."/>
            <person name="Gellesch M."/>
            <person name="Goldberg J."/>
            <person name="Griggs A."/>
            <person name="Gujja S."/>
            <person name="Heiman D."/>
            <person name="Howarth C."/>
            <person name="Larson L."/>
            <person name="Lui A."/>
            <person name="MacDonald P.J.P."/>
            <person name="Montmayeur A."/>
            <person name="Murphy C."/>
            <person name="Neiman D."/>
            <person name="Pearson M."/>
            <person name="Priest M."/>
            <person name="Roberts A."/>
            <person name="Saif S."/>
            <person name="Shea T."/>
            <person name="Shenoy N."/>
            <person name="Sisk P."/>
            <person name="Stolte C."/>
            <person name="Sykes S."/>
            <person name="Wortman J."/>
            <person name="Nusbaum C."/>
            <person name="Birren B."/>
        </authorList>
    </citation>
    <scope>NUCLEOTIDE SEQUENCE</scope>
    <source>
        <strain evidence="3">NIH/UT8656</strain>
    </source>
</reference>
<evidence type="ECO:0000256" key="1">
    <source>
        <dbReference type="SAM" id="MobiDB-lite"/>
    </source>
</evidence>
<feature type="chain" id="PRO_5003602805" evidence="2">
    <location>
        <begin position="21"/>
        <end position="693"/>
    </location>
</feature>
<keyword evidence="4" id="KW-1185">Reference proteome</keyword>
<dbReference type="InParanoid" id="H6BJX6"/>
<dbReference type="OrthoDB" id="5414836at2759"/>
<dbReference type="AlphaFoldDB" id="H6BJX6"/>